<dbReference type="RefSeq" id="WP_076585724.1">
    <property type="nucleotide sequence ID" value="NZ_FTLW01000002.1"/>
</dbReference>
<evidence type="ECO:0000313" key="2">
    <source>
        <dbReference type="EMBL" id="SIQ24470.1"/>
    </source>
</evidence>
<dbReference type="EMBL" id="FTLW01000002">
    <property type="protein sequence ID" value="SIQ24470.1"/>
    <property type="molecule type" value="Genomic_DNA"/>
</dbReference>
<proteinExistence type="predicted"/>
<dbReference type="InterPro" id="IPR032710">
    <property type="entry name" value="NTF2-like_dom_sf"/>
</dbReference>
<dbReference type="AlphaFoldDB" id="A0A1N6R6D7"/>
<evidence type="ECO:0000259" key="1">
    <source>
        <dbReference type="Pfam" id="PF12680"/>
    </source>
</evidence>
<keyword evidence="3" id="KW-1185">Reference proteome</keyword>
<dbReference type="Gene3D" id="3.10.450.50">
    <property type="match status" value="1"/>
</dbReference>
<evidence type="ECO:0000313" key="3">
    <source>
        <dbReference type="Proteomes" id="UP000241788"/>
    </source>
</evidence>
<protein>
    <submittedName>
        <fullName evidence="2">Predicted SnoaL-like aldol condensation-catalyzing enzyme</fullName>
    </submittedName>
</protein>
<organism evidence="2 3">
    <name type="scientific">Solilutibacter tolerans</name>
    <dbReference type="NCBI Taxonomy" id="1604334"/>
    <lineage>
        <taxon>Bacteria</taxon>
        <taxon>Pseudomonadati</taxon>
        <taxon>Pseudomonadota</taxon>
        <taxon>Gammaproteobacteria</taxon>
        <taxon>Lysobacterales</taxon>
        <taxon>Lysobacteraceae</taxon>
        <taxon>Solilutibacter</taxon>
    </lineage>
</organism>
<accession>A0A1N6R6D7</accession>
<dbReference type="Proteomes" id="UP000241788">
    <property type="component" value="Unassembled WGS sequence"/>
</dbReference>
<dbReference type="SUPFAM" id="SSF54427">
    <property type="entry name" value="NTF2-like"/>
    <property type="match status" value="1"/>
</dbReference>
<name>A0A1N6R6D7_9GAMM</name>
<sequence>MATPSLGDIATEFLTLCAQGQVDVAYDQFVSDDFIHHNAYFPSDRESLRLAMKESAIKEPNKSFEVKQAVESADRVATLSHLRRQDANTEYAVVHILRFHEGRIVEMWDVSQEIPKESTNKLGMF</sequence>
<dbReference type="Pfam" id="PF12680">
    <property type="entry name" value="SnoaL_2"/>
    <property type="match status" value="1"/>
</dbReference>
<reference evidence="3" key="1">
    <citation type="submission" date="2017-01" db="EMBL/GenBank/DDBJ databases">
        <authorList>
            <person name="Varghese N."/>
            <person name="Submissions S."/>
        </authorList>
    </citation>
    <scope>NUCLEOTIDE SEQUENCE [LARGE SCALE GENOMIC DNA]</scope>
    <source>
        <strain evidence="3">UM1</strain>
    </source>
</reference>
<dbReference type="STRING" id="1604334.SAMN05421546_0907"/>
<feature type="domain" description="SnoaL-like" evidence="1">
    <location>
        <begin position="11"/>
        <end position="107"/>
    </location>
</feature>
<dbReference type="OrthoDB" id="9812089at2"/>
<gene>
    <name evidence="2" type="ORF">SAMN05421546_0907</name>
</gene>
<dbReference type="InterPro" id="IPR037401">
    <property type="entry name" value="SnoaL-like"/>
</dbReference>